<comment type="caution">
    <text evidence="2">The sequence shown here is derived from an EMBL/GenBank/DDBJ whole genome shotgun (WGS) entry which is preliminary data.</text>
</comment>
<sequence length="320" mass="34810">MSDFKEQPPNAPPSPYPSVVGAETAPKEAYDATMSPRLVHWYTICASSLIVFASVLNTTIPPSPMLTYTITAGSLSFGIALLAILFHIVPVCKFWAIGTERAPVKEFVALTFLTVWWIVAIALITQSGGIATNSLNLYYSSWLAGIITVIALNNWFITHGSLSARDFVNTSPTLVAWYFMLLASAVVMGSAANLYSTTQPQGGDKSDFIYAISIGTIGCFLSLLVILANFQVNAIANFLIPGGFIELFLSFSLLGLYIAGVIILTRANGIASSAGNLYYSSWVCFFNTFWIIAKWRRKAETTPQSVTDNHNLEGDNLEDL</sequence>
<keyword evidence="1" id="KW-1133">Transmembrane helix</keyword>
<feature type="transmembrane region" description="Helical" evidence="1">
    <location>
        <begin position="238"/>
        <end position="264"/>
    </location>
</feature>
<feature type="transmembrane region" description="Helical" evidence="1">
    <location>
        <begin position="65"/>
        <end position="87"/>
    </location>
</feature>
<reference evidence="3" key="1">
    <citation type="journal article" date="2023" name="Commun. Biol.">
        <title>Genome analysis of Parmales, the sister group of diatoms, reveals the evolutionary specialization of diatoms from phago-mixotrophs to photoautotrophs.</title>
        <authorList>
            <person name="Ban H."/>
            <person name="Sato S."/>
            <person name="Yoshikawa S."/>
            <person name="Yamada K."/>
            <person name="Nakamura Y."/>
            <person name="Ichinomiya M."/>
            <person name="Sato N."/>
            <person name="Blanc-Mathieu R."/>
            <person name="Endo H."/>
            <person name="Kuwata A."/>
            <person name="Ogata H."/>
        </authorList>
    </citation>
    <scope>NUCLEOTIDE SEQUENCE [LARGE SCALE GENOMIC DNA]</scope>
    <source>
        <strain evidence="3">NIES 3699</strain>
    </source>
</reference>
<dbReference type="AlphaFoldDB" id="A0A9W7C6I2"/>
<evidence type="ECO:0000313" key="3">
    <source>
        <dbReference type="Proteomes" id="UP001165160"/>
    </source>
</evidence>
<protein>
    <submittedName>
        <fullName evidence="2">Uncharacterized protein</fullName>
    </submittedName>
</protein>
<evidence type="ECO:0000256" key="1">
    <source>
        <dbReference type="SAM" id="Phobius"/>
    </source>
</evidence>
<feature type="transmembrane region" description="Helical" evidence="1">
    <location>
        <begin position="208"/>
        <end position="232"/>
    </location>
</feature>
<proteinExistence type="predicted"/>
<dbReference type="Proteomes" id="UP001165160">
    <property type="component" value="Unassembled WGS sequence"/>
</dbReference>
<keyword evidence="1" id="KW-0812">Transmembrane</keyword>
<keyword evidence="1" id="KW-0472">Membrane</keyword>
<feature type="transmembrane region" description="Helical" evidence="1">
    <location>
        <begin position="177"/>
        <end position="196"/>
    </location>
</feature>
<evidence type="ECO:0000313" key="2">
    <source>
        <dbReference type="EMBL" id="GMI02787.1"/>
    </source>
</evidence>
<feature type="transmembrane region" description="Helical" evidence="1">
    <location>
        <begin position="137"/>
        <end position="157"/>
    </location>
</feature>
<feature type="transmembrane region" description="Helical" evidence="1">
    <location>
        <begin position="276"/>
        <end position="293"/>
    </location>
</feature>
<dbReference type="EMBL" id="BRXX01000289">
    <property type="protein sequence ID" value="GMI02787.1"/>
    <property type="molecule type" value="Genomic_DNA"/>
</dbReference>
<feature type="transmembrane region" description="Helical" evidence="1">
    <location>
        <begin position="107"/>
        <end position="125"/>
    </location>
</feature>
<feature type="transmembrane region" description="Helical" evidence="1">
    <location>
        <begin position="39"/>
        <end position="58"/>
    </location>
</feature>
<accession>A0A9W7C6I2</accession>
<organism evidence="2 3">
    <name type="scientific">Triparma verrucosa</name>
    <dbReference type="NCBI Taxonomy" id="1606542"/>
    <lineage>
        <taxon>Eukaryota</taxon>
        <taxon>Sar</taxon>
        <taxon>Stramenopiles</taxon>
        <taxon>Ochrophyta</taxon>
        <taxon>Bolidophyceae</taxon>
        <taxon>Parmales</taxon>
        <taxon>Triparmaceae</taxon>
        <taxon>Triparma</taxon>
    </lineage>
</organism>
<name>A0A9W7C6I2_9STRA</name>
<keyword evidence="3" id="KW-1185">Reference proteome</keyword>
<gene>
    <name evidence="2" type="ORF">TrVE_jg10617</name>
</gene>